<comment type="similarity">
    <text evidence="1">Belongs to the methyltransferase superfamily. RsmH family.</text>
</comment>
<name>A0A7R9C4V7_9CRUS</name>
<dbReference type="InterPro" id="IPR023397">
    <property type="entry name" value="SAM-dep_MeTrfase_MraW_recog"/>
</dbReference>
<evidence type="ECO:0000313" key="5">
    <source>
        <dbReference type="EMBL" id="CAD7286045.1"/>
    </source>
</evidence>
<evidence type="ECO:0000256" key="3">
    <source>
        <dbReference type="ARBA" id="ARBA00022679"/>
    </source>
</evidence>
<gene>
    <name evidence="5" type="ORF">NMOB1V02_LOCUS13647</name>
</gene>
<evidence type="ECO:0000256" key="2">
    <source>
        <dbReference type="ARBA" id="ARBA00022603"/>
    </source>
</evidence>
<keyword evidence="3" id="KW-0808">Transferase</keyword>
<dbReference type="Proteomes" id="UP000678499">
    <property type="component" value="Unassembled WGS sequence"/>
</dbReference>
<dbReference type="OrthoDB" id="6356893at2759"/>
<keyword evidence="4" id="KW-0949">S-adenosyl-L-methionine</keyword>
<dbReference type="AlphaFoldDB" id="A0A7R9C4V7"/>
<dbReference type="Pfam" id="PF01795">
    <property type="entry name" value="Methyltransf_5"/>
    <property type="match status" value="1"/>
</dbReference>
<sequence>AQLKWEGIDGVDGILADLGISSHQIDTPDRGFSIRFDGLLDMRMNFSSPLSAMEVVNDYTESELIRVFKSYGELNQATRM</sequence>
<dbReference type="GO" id="GO:0071424">
    <property type="term" value="F:rRNA (cytosine-N4-)-methyltransferase activity"/>
    <property type="evidence" value="ECO:0007669"/>
    <property type="project" value="TreeGrafter"/>
</dbReference>
<dbReference type="EMBL" id="CAJPEX010039657">
    <property type="protein sequence ID" value="CAG0926197.1"/>
    <property type="molecule type" value="Genomic_DNA"/>
</dbReference>
<feature type="non-terminal residue" evidence="5">
    <location>
        <position position="80"/>
    </location>
</feature>
<evidence type="ECO:0000256" key="1">
    <source>
        <dbReference type="ARBA" id="ARBA00010396"/>
    </source>
</evidence>
<reference evidence="5" key="1">
    <citation type="submission" date="2020-11" db="EMBL/GenBank/DDBJ databases">
        <authorList>
            <person name="Tran Van P."/>
        </authorList>
    </citation>
    <scope>NUCLEOTIDE SEQUENCE</scope>
</reference>
<feature type="non-terminal residue" evidence="5">
    <location>
        <position position="1"/>
    </location>
</feature>
<evidence type="ECO:0008006" key="7">
    <source>
        <dbReference type="Google" id="ProtNLM"/>
    </source>
</evidence>
<protein>
    <recommendedName>
        <fullName evidence="7">16S rRNA (Cytosine(1402)-N(4))-methyltransferase</fullName>
    </recommendedName>
</protein>
<dbReference type="SUPFAM" id="SSF81799">
    <property type="entry name" value="Putative methyltransferase TM0872, insert domain"/>
    <property type="match status" value="1"/>
</dbReference>
<keyword evidence="6" id="KW-1185">Reference proteome</keyword>
<accession>A0A7R9C4V7</accession>
<evidence type="ECO:0000313" key="6">
    <source>
        <dbReference type="Proteomes" id="UP000678499"/>
    </source>
</evidence>
<keyword evidence="2" id="KW-0489">Methyltransferase</keyword>
<evidence type="ECO:0000256" key="4">
    <source>
        <dbReference type="ARBA" id="ARBA00022691"/>
    </source>
</evidence>
<dbReference type="Gene3D" id="1.10.150.170">
    <property type="entry name" value="Putative methyltransferase TM0872, insert domain"/>
    <property type="match status" value="1"/>
</dbReference>
<organism evidence="5">
    <name type="scientific">Notodromas monacha</name>
    <dbReference type="NCBI Taxonomy" id="399045"/>
    <lineage>
        <taxon>Eukaryota</taxon>
        <taxon>Metazoa</taxon>
        <taxon>Ecdysozoa</taxon>
        <taxon>Arthropoda</taxon>
        <taxon>Crustacea</taxon>
        <taxon>Oligostraca</taxon>
        <taxon>Ostracoda</taxon>
        <taxon>Podocopa</taxon>
        <taxon>Podocopida</taxon>
        <taxon>Cypridocopina</taxon>
        <taxon>Cypridoidea</taxon>
        <taxon>Cyprididae</taxon>
        <taxon>Notodromas</taxon>
    </lineage>
</organism>
<dbReference type="GO" id="GO:0070475">
    <property type="term" value="P:rRNA base methylation"/>
    <property type="evidence" value="ECO:0007669"/>
    <property type="project" value="TreeGrafter"/>
</dbReference>
<proteinExistence type="inferred from homology"/>
<dbReference type="InterPro" id="IPR002903">
    <property type="entry name" value="RsmH"/>
</dbReference>
<dbReference type="PANTHER" id="PTHR11265">
    <property type="entry name" value="S-ADENOSYL-METHYLTRANSFERASE MRAW"/>
    <property type="match status" value="1"/>
</dbReference>
<dbReference type="EMBL" id="OA921694">
    <property type="protein sequence ID" value="CAD7286045.1"/>
    <property type="molecule type" value="Genomic_DNA"/>
</dbReference>
<dbReference type="PANTHER" id="PTHR11265:SF0">
    <property type="entry name" value="12S RRNA N4-METHYLCYTIDINE METHYLTRANSFERASE"/>
    <property type="match status" value="1"/>
</dbReference>